<dbReference type="Pfam" id="PF14432">
    <property type="entry name" value="DYW_deaminase"/>
    <property type="match status" value="1"/>
</dbReference>
<dbReference type="Proteomes" id="UP000326396">
    <property type="component" value="Linkage Group LG9"/>
</dbReference>
<evidence type="ECO:0000256" key="2">
    <source>
        <dbReference type="SAM" id="MobiDB-lite"/>
    </source>
</evidence>
<dbReference type="EMBL" id="SZYD01000019">
    <property type="protein sequence ID" value="KAD2392702.1"/>
    <property type="molecule type" value="Genomic_DNA"/>
</dbReference>
<feature type="compositionally biased region" description="Polar residues" evidence="2">
    <location>
        <begin position="1"/>
        <end position="14"/>
    </location>
</feature>
<evidence type="ECO:0000313" key="5">
    <source>
        <dbReference type="Proteomes" id="UP000326396"/>
    </source>
</evidence>
<dbReference type="OrthoDB" id="185373at2759"/>
<dbReference type="GO" id="GO:0008270">
    <property type="term" value="F:zinc ion binding"/>
    <property type="evidence" value="ECO:0007669"/>
    <property type="project" value="InterPro"/>
</dbReference>
<dbReference type="AlphaFoldDB" id="A0A5N6LKG9"/>
<name>A0A5N6LKG9_9ASTR</name>
<comment type="similarity">
    <text evidence="1">Belongs to the PPR family. PCMP-H subfamily.</text>
</comment>
<accession>A0A5N6LKG9</accession>
<gene>
    <name evidence="4" type="ORF">E3N88_39679</name>
</gene>
<comment type="caution">
    <text evidence="4">The sequence shown here is derived from an EMBL/GenBank/DDBJ whole genome shotgun (WGS) entry which is preliminary data.</text>
</comment>
<reference evidence="4 5" key="1">
    <citation type="submission" date="2019-05" db="EMBL/GenBank/DDBJ databases">
        <title>Mikania micrantha, genome provides insights into the molecular mechanism of rapid growth.</title>
        <authorList>
            <person name="Liu B."/>
        </authorList>
    </citation>
    <scope>NUCLEOTIDE SEQUENCE [LARGE SCALE GENOMIC DNA]</scope>
    <source>
        <strain evidence="4">NLD-2019</strain>
        <tissue evidence="4">Leaf</tissue>
    </source>
</reference>
<sequence length="113" mass="13023">MAPPHSSRTATRSRSGLRVPRRFPEESKIFSKHRGGLVKKGSTFHSEKLALAFGLMSLPAWMPIHIMKNLRICDDCHLVMKLTSRVVSRELVVRDANRFHHFKDGCCSCRDYW</sequence>
<evidence type="ECO:0000313" key="4">
    <source>
        <dbReference type="EMBL" id="KAD2392702.1"/>
    </source>
</evidence>
<dbReference type="InterPro" id="IPR032867">
    <property type="entry name" value="DYW_dom"/>
</dbReference>
<feature type="domain" description="DYW" evidence="3">
    <location>
        <begin position="44"/>
        <end position="113"/>
    </location>
</feature>
<feature type="region of interest" description="Disordered" evidence="2">
    <location>
        <begin position="1"/>
        <end position="20"/>
    </location>
</feature>
<evidence type="ECO:0000256" key="1">
    <source>
        <dbReference type="ARBA" id="ARBA00006643"/>
    </source>
</evidence>
<keyword evidence="5" id="KW-1185">Reference proteome</keyword>
<protein>
    <recommendedName>
        <fullName evidence="3">DYW domain-containing protein</fullName>
    </recommendedName>
</protein>
<organism evidence="4 5">
    <name type="scientific">Mikania micrantha</name>
    <name type="common">bitter vine</name>
    <dbReference type="NCBI Taxonomy" id="192012"/>
    <lineage>
        <taxon>Eukaryota</taxon>
        <taxon>Viridiplantae</taxon>
        <taxon>Streptophyta</taxon>
        <taxon>Embryophyta</taxon>
        <taxon>Tracheophyta</taxon>
        <taxon>Spermatophyta</taxon>
        <taxon>Magnoliopsida</taxon>
        <taxon>eudicotyledons</taxon>
        <taxon>Gunneridae</taxon>
        <taxon>Pentapetalae</taxon>
        <taxon>asterids</taxon>
        <taxon>campanulids</taxon>
        <taxon>Asterales</taxon>
        <taxon>Asteraceae</taxon>
        <taxon>Asteroideae</taxon>
        <taxon>Heliantheae alliance</taxon>
        <taxon>Eupatorieae</taxon>
        <taxon>Mikania</taxon>
    </lineage>
</organism>
<evidence type="ECO:0000259" key="3">
    <source>
        <dbReference type="Pfam" id="PF14432"/>
    </source>
</evidence>
<proteinExistence type="inferred from homology"/>